<dbReference type="SUPFAM" id="SSF48403">
    <property type="entry name" value="Ankyrin repeat"/>
    <property type="match status" value="1"/>
</dbReference>
<dbReference type="SMART" id="SM00248">
    <property type="entry name" value="ANK"/>
    <property type="match status" value="3"/>
</dbReference>
<accession>A0A6F9DGV9</accession>
<feature type="compositionally biased region" description="Polar residues" evidence="4">
    <location>
        <begin position="634"/>
        <end position="643"/>
    </location>
</feature>
<dbReference type="InterPro" id="IPR002110">
    <property type="entry name" value="Ankyrin_rpt"/>
</dbReference>
<dbReference type="PROSITE" id="PS50297">
    <property type="entry name" value="ANK_REP_REGION"/>
    <property type="match status" value="2"/>
</dbReference>
<evidence type="ECO:0000256" key="4">
    <source>
        <dbReference type="SAM" id="MobiDB-lite"/>
    </source>
</evidence>
<feature type="region of interest" description="Disordered" evidence="4">
    <location>
        <begin position="461"/>
        <end position="510"/>
    </location>
</feature>
<dbReference type="GO" id="GO:0085020">
    <property type="term" value="P:protein K6-linked ubiquitination"/>
    <property type="evidence" value="ECO:0007669"/>
    <property type="project" value="TreeGrafter"/>
</dbReference>
<feature type="region of interest" description="Disordered" evidence="4">
    <location>
        <begin position="126"/>
        <end position="197"/>
    </location>
</feature>
<organism evidence="5">
    <name type="scientific">Phallusia mammillata</name>
    <dbReference type="NCBI Taxonomy" id="59560"/>
    <lineage>
        <taxon>Eukaryota</taxon>
        <taxon>Metazoa</taxon>
        <taxon>Chordata</taxon>
        <taxon>Tunicata</taxon>
        <taxon>Ascidiacea</taxon>
        <taxon>Phlebobranchia</taxon>
        <taxon>Ascidiidae</taxon>
        <taxon>Phallusia</taxon>
    </lineage>
</organism>
<dbReference type="PANTHER" id="PTHR24171:SF8">
    <property type="entry name" value="BRCA1-ASSOCIATED RING DOMAIN PROTEIN 1"/>
    <property type="match status" value="1"/>
</dbReference>
<dbReference type="EMBL" id="LR786835">
    <property type="protein sequence ID" value="CAB3262697.1"/>
    <property type="molecule type" value="mRNA"/>
</dbReference>
<evidence type="ECO:0000256" key="3">
    <source>
        <dbReference type="PROSITE-ProRule" id="PRU00023"/>
    </source>
</evidence>
<protein>
    <submittedName>
        <fullName evidence="5">Uncharacterized protein LOC100181982</fullName>
    </submittedName>
</protein>
<name>A0A6F9DGV9_9ASCI</name>
<dbReference type="GO" id="GO:0031436">
    <property type="term" value="C:BRCA1-BARD1 complex"/>
    <property type="evidence" value="ECO:0007669"/>
    <property type="project" value="TreeGrafter"/>
</dbReference>
<evidence type="ECO:0000256" key="2">
    <source>
        <dbReference type="ARBA" id="ARBA00023043"/>
    </source>
</evidence>
<dbReference type="InterPro" id="IPR036770">
    <property type="entry name" value="Ankyrin_rpt-contain_sf"/>
</dbReference>
<keyword evidence="2 3" id="KW-0040">ANK repeat</keyword>
<dbReference type="Pfam" id="PF12796">
    <property type="entry name" value="Ank_2"/>
    <property type="match status" value="1"/>
</dbReference>
<gene>
    <name evidence="5" type="primary">LOC100181982</name>
</gene>
<feature type="compositionally biased region" description="Basic and acidic residues" evidence="4">
    <location>
        <begin position="482"/>
        <end position="493"/>
    </location>
</feature>
<feature type="region of interest" description="Disordered" evidence="4">
    <location>
        <begin position="632"/>
        <end position="670"/>
    </location>
</feature>
<dbReference type="GO" id="GO:0070531">
    <property type="term" value="C:BRCA1-A complex"/>
    <property type="evidence" value="ECO:0007669"/>
    <property type="project" value="TreeGrafter"/>
</dbReference>
<evidence type="ECO:0000313" key="5">
    <source>
        <dbReference type="EMBL" id="CAB3262697.1"/>
    </source>
</evidence>
<dbReference type="GO" id="GO:0004842">
    <property type="term" value="F:ubiquitin-protein transferase activity"/>
    <property type="evidence" value="ECO:0007669"/>
    <property type="project" value="TreeGrafter"/>
</dbReference>
<evidence type="ECO:0000256" key="1">
    <source>
        <dbReference type="ARBA" id="ARBA00022737"/>
    </source>
</evidence>
<feature type="repeat" description="ANK" evidence="3">
    <location>
        <begin position="75"/>
        <end position="107"/>
    </location>
</feature>
<feature type="compositionally biased region" description="Polar residues" evidence="4">
    <location>
        <begin position="498"/>
        <end position="510"/>
    </location>
</feature>
<dbReference type="PROSITE" id="PS50088">
    <property type="entry name" value="ANK_REPEAT"/>
    <property type="match status" value="2"/>
</dbReference>
<proteinExistence type="evidence at transcript level"/>
<feature type="compositionally biased region" description="Basic and acidic residues" evidence="4">
    <location>
        <begin position="139"/>
        <end position="152"/>
    </location>
</feature>
<dbReference type="Gene3D" id="1.25.40.20">
    <property type="entry name" value="Ankyrin repeat-containing domain"/>
    <property type="match status" value="1"/>
</dbReference>
<feature type="repeat" description="ANK" evidence="3">
    <location>
        <begin position="41"/>
        <end position="73"/>
    </location>
</feature>
<dbReference type="AlphaFoldDB" id="A0A6F9DGV9"/>
<dbReference type="PANTHER" id="PTHR24171">
    <property type="entry name" value="ANKYRIN REPEAT DOMAIN-CONTAINING PROTEIN 39-RELATED"/>
    <property type="match status" value="1"/>
</dbReference>
<keyword evidence="1" id="KW-0677">Repeat</keyword>
<sequence length="777" mass="87326">MTPEDKELDDNDLHVAVRLGDVDATKLALKQGYDPDTIGLFEWSPLHEACYNGDLEIVEILLEYDADPNKADCVSANTSLHYACSEGHAECLEALIKRGGKPHIQNSNGEDCSDQTSDPGCLQVLKNHGYGNLNQPQTKAEEKLKKSGKHEQIYTPKTSKSPKRPAPKESEQAKTNTKSTDLDESIDSGRASPTTNSYKSKRFAWDELKEERKMISSPVRSIGSSYGSLSSLGSSSCSAADDSAGDLTMSFRYNSKKQEFKVCVWEIRLISLIAASQMPKGTNIHLYIKSTIIPDDEFSSNPMMKRKSDTIHLFPGEHSDTSDNNQSLVSNWQEREAKLEFKNPITLEYKDVSKQLVHSSAVQVCLCVRPKRSLMWTSKHTAHDPVLASRELRLSDAVKRLMKESYEAERHDVLGLTRQSFPLEDIIAHKGITNHSFNSDPNVRIHMSSLLDVKQSENRCASDGDLQKSSVHKTAILPQSEVKSKDGESHGFDKAPTYSHTSLKGVSTHTTPINKQTKVPVFSISKSMETLDIKSHKTRDNNPKVKVKMPQFNSGYYSQVEGNLQTRGRTTNQHSRSRPHSGKKLLAAAANNIVHLDTSVVQAIDNEESSVGSPSEKKISDFEKPASDHIYTHQRANSSNSFTEVDESPSPSRRRKPYIYNSPKHSKQLTVPQVISKSRRTKKDLTVQIDPKYTTVNFEHQVKHRETIEMQTIHTSNKEPLDCEYKTHHDPRLKPRVKQLNNTKPLSSKEQALRRLIYDESDLDEFNPHSNPCFVHD</sequence>
<reference evidence="5" key="1">
    <citation type="submission" date="2020-04" db="EMBL/GenBank/DDBJ databases">
        <authorList>
            <person name="Neveu A P."/>
        </authorList>
    </citation>
    <scope>NUCLEOTIDE SEQUENCE</scope>
    <source>
        <tissue evidence="5">Whole embryo</tissue>
    </source>
</reference>